<dbReference type="OrthoDB" id="642536at2759"/>
<evidence type="ECO:0000313" key="3">
    <source>
        <dbReference type="EMBL" id="KAF5191192.1"/>
    </source>
</evidence>
<dbReference type="Pfam" id="PF03478">
    <property type="entry name" value="Beta-prop_KIB1-4"/>
    <property type="match status" value="1"/>
</dbReference>
<sequence length="376" mass="43164">MESSGCWFNKLPKHMWELSIFSRLTVRDLVWSARVCRLWRSLACETLGRFHRLPWLMISRDKDTHIGTFLCLSDAKIYQLKLTPSASQSYCCGGSSKGYLIMANMQGNFLFDPFSKISIDLPKQYVPRQDMVDAAAVCDFRYYFTKAILSSSMPDSSQLVLAALCSAPHIVEMCRPHNAEWSVTNAVKEEDKGFIIPGRREPLAHIELNMLPMNRSRDAIGQNTGYLVESRGELLMVLRCYYSSVSDDGRTNKNVTTKFVVYKLDQSSVPFQWVQIRSLGDQMLYLGKNASISISAKGNPRIKGNCIYFSDDLWYTFWYGVDPRHLYSDNGVFYLEDGRIDQFFFPTDYDIRSFRSHPIWITPSNILGVQFNTAFD</sequence>
<dbReference type="InterPro" id="IPR001810">
    <property type="entry name" value="F-box_dom"/>
</dbReference>
<gene>
    <name evidence="3" type="ORF">FRX31_019226</name>
</gene>
<evidence type="ECO:0008006" key="5">
    <source>
        <dbReference type="Google" id="ProtNLM"/>
    </source>
</evidence>
<accession>A0A7J6W3T4</accession>
<reference evidence="3 4" key="1">
    <citation type="submission" date="2020-06" db="EMBL/GenBank/DDBJ databases">
        <title>Transcriptomic and genomic resources for Thalictrum thalictroides and T. hernandezii: Facilitating candidate gene discovery in an emerging model plant lineage.</title>
        <authorList>
            <person name="Arias T."/>
            <person name="Riano-Pachon D.M."/>
            <person name="Di Stilio V.S."/>
        </authorList>
    </citation>
    <scope>NUCLEOTIDE SEQUENCE [LARGE SCALE GENOMIC DNA]</scope>
    <source>
        <strain evidence="4">cv. WT478/WT964</strain>
        <tissue evidence="3">Leaves</tissue>
    </source>
</reference>
<dbReference type="CDD" id="cd09917">
    <property type="entry name" value="F-box_SF"/>
    <property type="match status" value="1"/>
</dbReference>
<name>A0A7J6W3T4_THATH</name>
<dbReference type="Proteomes" id="UP000554482">
    <property type="component" value="Unassembled WGS sequence"/>
</dbReference>
<feature type="domain" description="F-box" evidence="2">
    <location>
        <begin position="18"/>
        <end position="46"/>
    </location>
</feature>
<evidence type="ECO:0000313" key="4">
    <source>
        <dbReference type="Proteomes" id="UP000554482"/>
    </source>
</evidence>
<dbReference type="EMBL" id="JABWDY010023097">
    <property type="protein sequence ID" value="KAF5191192.1"/>
    <property type="molecule type" value="Genomic_DNA"/>
</dbReference>
<dbReference type="InterPro" id="IPR036047">
    <property type="entry name" value="F-box-like_dom_sf"/>
</dbReference>
<dbReference type="Pfam" id="PF12937">
    <property type="entry name" value="F-box-like"/>
    <property type="match status" value="1"/>
</dbReference>
<dbReference type="InterPro" id="IPR005174">
    <property type="entry name" value="KIB1-4_b-propeller"/>
</dbReference>
<dbReference type="AlphaFoldDB" id="A0A7J6W3T4"/>
<evidence type="ECO:0000259" key="2">
    <source>
        <dbReference type="Pfam" id="PF12937"/>
    </source>
</evidence>
<dbReference type="SUPFAM" id="SSF81383">
    <property type="entry name" value="F-box domain"/>
    <property type="match status" value="1"/>
</dbReference>
<proteinExistence type="predicted"/>
<comment type="caution">
    <text evidence="3">The sequence shown here is derived from an EMBL/GenBank/DDBJ whole genome shotgun (WGS) entry which is preliminary data.</text>
</comment>
<protein>
    <recommendedName>
        <fullName evidence="5">F-box protein skip23</fullName>
    </recommendedName>
</protein>
<dbReference type="Gene3D" id="1.20.1280.50">
    <property type="match status" value="1"/>
</dbReference>
<dbReference type="InterPro" id="IPR050942">
    <property type="entry name" value="F-box_BR-signaling"/>
</dbReference>
<keyword evidence="4" id="KW-1185">Reference proteome</keyword>
<organism evidence="3 4">
    <name type="scientific">Thalictrum thalictroides</name>
    <name type="common">Rue-anemone</name>
    <name type="synonym">Anemone thalictroides</name>
    <dbReference type="NCBI Taxonomy" id="46969"/>
    <lineage>
        <taxon>Eukaryota</taxon>
        <taxon>Viridiplantae</taxon>
        <taxon>Streptophyta</taxon>
        <taxon>Embryophyta</taxon>
        <taxon>Tracheophyta</taxon>
        <taxon>Spermatophyta</taxon>
        <taxon>Magnoliopsida</taxon>
        <taxon>Ranunculales</taxon>
        <taxon>Ranunculaceae</taxon>
        <taxon>Thalictroideae</taxon>
        <taxon>Thalictrum</taxon>
    </lineage>
</organism>
<evidence type="ECO:0000259" key="1">
    <source>
        <dbReference type="Pfam" id="PF03478"/>
    </source>
</evidence>
<dbReference type="PANTHER" id="PTHR44259">
    <property type="entry name" value="OS07G0183000 PROTEIN-RELATED"/>
    <property type="match status" value="1"/>
</dbReference>
<feature type="domain" description="KIB1-4 beta-propeller" evidence="1">
    <location>
        <begin position="70"/>
        <end position="322"/>
    </location>
</feature>